<evidence type="ECO:0000256" key="5">
    <source>
        <dbReference type="ARBA" id="ARBA00022741"/>
    </source>
</evidence>
<comment type="subcellular location">
    <subcellularLocation>
        <location evidence="2">Plastid</location>
    </subcellularLocation>
</comment>
<dbReference type="AlphaFoldDB" id="A0A9Q1GUW0"/>
<dbReference type="Proteomes" id="UP001153076">
    <property type="component" value="Unassembled WGS sequence"/>
</dbReference>
<dbReference type="GO" id="GO:0005524">
    <property type="term" value="F:ATP binding"/>
    <property type="evidence" value="ECO:0007669"/>
    <property type="project" value="UniProtKB-KW"/>
</dbReference>
<name>A0A9Q1GUW0_9CARY</name>
<evidence type="ECO:0000256" key="6">
    <source>
        <dbReference type="ARBA" id="ARBA00022840"/>
    </source>
</evidence>
<comment type="similarity">
    <text evidence="3">Belongs to the Ycf2 family.</text>
</comment>
<protein>
    <submittedName>
        <fullName evidence="7">Uncharacterized protein</fullName>
    </submittedName>
</protein>
<evidence type="ECO:0000313" key="8">
    <source>
        <dbReference type="Proteomes" id="UP001153076"/>
    </source>
</evidence>
<evidence type="ECO:0000256" key="4">
    <source>
        <dbReference type="ARBA" id="ARBA00022640"/>
    </source>
</evidence>
<comment type="function">
    <text evidence="1">Probable ATPase of unknown function. Its presence in a non-photosynthetic plant (Epifagus virginiana) and experiments in tobacco indicate that it has an essential function which is probably not related to photosynthesis.</text>
</comment>
<evidence type="ECO:0000256" key="3">
    <source>
        <dbReference type="ARBA" id="ARBA00009361"/>
    </source>
</evidence>
<dbReference type="GO" id="GO:0009536">
    <property type="term" value="C:plastid"/>
    <property type="evidence" value="ECO:0007669"/>
    <property type="project" value="UniProtKB-SubCell"/>
</dbReference>
<dbReference type="PANTHER" id="PTHR33078:SF97">
    <property type="entry name" value="ATPASE AAA-TYPE CORE DOMAIN-CONTAINING PROTEIN"/>
    <property type="match status" value="1"/>
</dbReference>
<gene>
    <name evidence="7" type="ORF">Cgig2_006737</name>
</gene>
<organism evidence="7 8">
    <name type="scientific">Carnegiea gigantea</name>
    <dbReference type="NCBI Taxonomy" id="171969"/>
    <lineage>
        <taxon>Eukaryota</taxon>
        <taxon>Viridiplantae</taxon>
        <taxon>Streptophyta</taxon>
        <taxon>Embryophyta</taxon>
        <taxon>Tracheophyta</taxon>
        <taxon>Spermatophyta</taxon>
        <taxon>Magnoliopsida</taxon>
        <taxon>eudicotyledons</taxon>
        <taxon>Gunneridae</taxon>
        <taxon>Pentapetalae</taxon>
        <taxon>Caryophyllales</taxon>
        <taxon>Cactineae</taxon>
        <taxon>Cactaceae</taxon>
        <taxon>Cactoideae</taxon>
        <taxon>Echinocereeae</taxon>
        <taxon>Carnegiea</taxon>
    </lineage>
</organism>
<dbReference type="EMBL" id="JAKOGI010001195">
    <property type="protein sequence ID" value="KAJ8427060.1"/>
    <property type="molecule type" value="Genomic_DNA"/>
</dbReference>
<keyword evidence="4" id="KW-0934">Plastid</keyword>
<comment type="caution">
    <text evidence="7">The sequence shown here is derived from an EMBL/GenBank/DDBJ whole genome shotgun (WGS) entry which is preliminary data.</text>
</comment>
<evidence type="ECO:0000256" key="1">
    <source>
        <dbReference type="ARBA" id="ARBA00002329"/>
    </source>
</evidence>
<evidence type="ECO:0000313" key="7">
    <source>
        <dbReference type="EMBL" id="KAJ8427060.1"/>
    </source>
</evidence>
<proteinExistence type="inferred from homology"/>
<dbReference type="OrthoDB" id="1909036at2759"/>
<keyword evidence="5" id="KW-0547">Nucleotide-binding</keyword>
<dbReference type="PANTHER" id="PTHR33078">
    <property type="entry name" value="PROTEIN YCF2-RELATED"/>
    <property type="match status" value="1"/>
</dbReference>
<sequence length="504" mass="58828">MLKADWSIDKIESWVGSTHAVYDEEREFLAQFSTLMPEKRIDQILLSLMHSDHFSKNESGYQMKFLRTKETKIIFNYYTDNEVDDIENGPRIRGTNDKLDDSYDSDVDVKKELRYIAVDQDADHALFEMEKRTEPFYILFQFKLVKIMSTCIIWIPDIHDLHMNKSNYLYRCLLVKYISMNYETSSTNLKIFQTNGFRSITLNSNVQDLIALTNEALPISIRFDRIPIADHGILFYQIGRALAQNVLLSHCLIDPASIYMKKESCDAVDSYLYKWYFELGTRMKKLTILLCLLSCSAGSVAQDLWSPPDPMKKWDRFLWSLHGLLEVEDALVGLSRTEKENDPVPVLILPKLRNPLDMMKNGSCSILDRRSLYGKSESGLDEGFKSEVYEFRSELNEFRSRLVESKEDLESKQSAQDLVHHIVWAPRIWIPLCFLFDSTVRTTELGFPYWPMSLRDKWTICDEDEFEESEFLQSGIVEELLGMLPRYRYPGVDIQDYNKSICNL</sequence>
<accession>A0A9Q1GUW0</accession>
<evidence type="ECO:0000256" key="2">
    <source>
        <dbReference type="ARBA" id="ARBA00004474"/>
    </source>
</evidence>
<keyword evidence="8" id="KW-1185">Reference proteome</keyword>
<reference evidence="7" key="1">
    <citation type="submission" date="2022-04" db="EMBL/GenBank/DDBJ databases">
        <title>Carnegiea gigantea Genome sequencing and assembly v2.</title>
        <authorList>
            <person name="Copetti D."/>
            <person name="Sanderson M.J."/>
            <person name="Burquez A."/>
            <person name="Wojciechowski M.F."/>
        </authorList>
    </citation>
    <scope>NUCLEOTIDE SEQUENCE</scope>
    <source>
        <strain evidence="7">SGP5-SGP5p</strain>
        <tissue evidence="7">Aerial part</tissue>
    </source>
</reference>
<keyword evidence="6" id="KW-0067">ATP-binding</keyword>